<gene>
    <name evidence="10" type="ORF">EV193_105244</name>
</gene>
<keyword evidence="3" id="KW-0808">Transferase</keyword>
<keyword evidence="11" id="KW-1185">Reference proteome</keyword>
<comment type="similarity">
    <text evidence="7">Belongs to the glycosyltransferase 87 family.</text>
</comment>
<feature type="transmembrane region" description="Helical" evidence="9">
    <location>
        <begin position="494"/>
        <end position="514"/>
    </location>
</feature>
<feature type="transmembrane region" description="Helical" evidence="9">
    <location>
        <begin position="217"/>
        <end position="239"/>
    </location>
</feature>
<feature type="region of interest" description="Disordered" evidence="8">
    <location>
        <begin position="548"/>
        <end position="569"/>
    </location>
</feature>
<comment type="caution">
    <text evidence="10">The sequence shown here is derived from an EMBL/GenBank/DDBJ whole genome shotgun (WGS) entry which is preliminary data.</text>
</comment>
<evidence type="ECO:0000256" key="6">
    <source>
        <dbReference type="ARBA" id="ARBA00023136"/>
    </source>
</evidence>
<accession>A0A4Q7KMZ1</accession>
<sequence length="569" mass="62330">MSRDLAEPGTDPTGGDEPTTPARDGRVADTDSLSPDERVPPTWTEPIARHASRPIGGPLGEHAAVGRHWFWTPLRVGLLLALVALALGWFGKAACIQQFSNPPSCAANDKACQQQQRLELDWRANRPYVAMCYSDVVPLYSAEKLHEGGFPYQVHWTEEQKDHNGLTIKGRDGKPLTYDRYMEYPVLTGLFQWANAKITDLWMAVSDEGWLPGALPVAVYFNISALWLALAWLVTVWAVAMSAGRRKWDVVLVAASPLVMVHAFTNFDTLATAFAATGLLAWARRKPVLAGVLLGLGAAAKLYPLFILGPLLVLCLRAGKMRAWTMAAGAAAVTWLAVNLPIALAFPRGWWEFFHRNSIRAADPDSLYNVVAHFSGWLGFDGNLGSTQPPPTPSWLNAVSIVLFLACCAGIALIALSAPVRPRVAQLCFLVVSAFLITNKVWSPQYSLWLVPLAVLAIPRWKPLLGWMLIDALVWVPRMMFYLGEDKKGLPPDWFLGTVVLRDLAVIALCVAVIREIYRPATDKVRQLGDDDPCGGFLDSAPDRFVINPRRRNRSSADAAPTGTPTGAG</sequence>
<name>A0A4Q7KMZ1_9PSEU</name>
<feature type="compositionally biased region" description="Low complexity" evidence="8">
    <location>
        <begin position="559"/>
        <end position="569"/>
    </location>
</feature>
<feature type="transmembrane region" description="Helical" evidence="9">
    <location>
        <begin position="251"/>
        <end position="282"/>
    </location>
</feature>
<feature type="transmembrane region" description="Helical" evidence="9">
    <location>
        <begin position="184"/>
        <end position="205"/>
    </location>
</feature>
<feature type="transmembrane region" description="Helical" evidence="9">
    <location>
        <begin position="288"/>
        <end position="316"/>
    </location>
</feature>
<evidence type="ECO:0000256" key="4">
    <source>
        <dbReference type="ARBA" id="ARBA00022692"/>
    </source>
</evidence>
<dbReference type="Proteomes" id="UP000294257">
    <property type="component" value="Unassembled WGS sequence"/>
</dbReference>
<keyword evidence="4 9" id="KW-0812">Transmembrane</keyword>
<evidence type="ECO:0000256" key="5">
    <source>
        <dbReference type="ARBA" id="ARBA00022989"/>
    </source>
</evidence>
<evidence type="ECO:0000313" key="10">
    <source>
        <dbReference type="EMBL" id="RZS37686.1"/>
    </source>
</evidence>
<proteinExistence type="inferred from homology"/>
<feature type="transmembrane region" description="Helical" evidence="9">
    <location>
        <begin position="424"/>
        <end position="443"/>
    </location>
</feature>
<feature type="transmembrane region" description="Helical" evidence="9">
    <location>
        <begin position="396"/>
        <end position="418"/>
    </location>
</feature>
<evidence type="ECO:0000256" key="8">
    <source>
        <dbReference type="SAM" id="MobiDB-lite"/>
    </source>
</evidence>
<dbReference type="Pfam" id="PF09594">
    <property type="entry name" value="GT87"/>
    <property type="match status" value="1"/>
</dbReference>
<dbReference type="PIRSF" id="PIRSF010361">
    <property type="entry name" value="UCP010361"/>
    <property type="match status" value="1"/>
</dbReference>
<comment type="subcellular location">
    <subcellularLocation>
        <location evidence="1">Cell membrane</location>
        <topology evidence="1">Multi-pass membrane protein</topology>
    </subcellularLocation>
</comment>
<evidence type="ECO:0000256" key="3">
    <source>
        <dbReference type="ARBA" id="ARBA00022679"/>
    </source>
</evidence>
<feature type="transmembrane region" description="Helical" evidence="9">
    <location>
        <begin position="69"/>
        <end position="90"/>
    </location>
</feature>
<dbReference type="EMBL" id="SGWQ01000005">
    <property type="protein sequence ID" value="RZS37686.1"/>
    <property type="molecule type" value="Genomic_DNA"/>
</dbReference>
<evidence type="ECO:0000256" key="7">
    <source>
        <dbReference type="ARBA" id="ARBA00024033"/>
    </source>
</evidence>
<keyword evidence="6 9" id="KW-0472">Membrane</keyword>
<feature type="region of interest" description="Disordered" evidence="8">
    <location>
        <begin position="1"/>
        <end position="51"/>
    </location>
</feature>
<dbReference type="AlphaFoldDB" id="A0A4Q7KMZ1"/>
<dbReference type="GO" id="GO:0005886">
    <property type="term" value="C:plasma membrane"/>
    <property type="evidence" value="ECO:0007669"/>
    <property type="project" value="UniProtKB-SubCell"/>
</dbReference>
<feature type="compositionally biased region" description="Low complexity" evidence="8">
    <location>
        <begin position="7"/>
        <end position="21"/>
    </location>
</feature>
<reference evidence="10 11" key="1">
    <citation type="submission" date="2019-02" db="EMBL/GenBank/DDBJ databases">
        <title>Genomic Encyclopedia of Type Strains, Phase IV (KMG-IV): sequencing the most valuable type-strain genomes for metagenomic binning, comparative biology and taxonomic classification.</title>
        <authorList>
            <person name="Goeker M."/>
        </authorList>
    </citation>
    <scope>NUCLEOTIDE SEQUENCE [LARGE SCALE GENOMIC DNA]</scope>
    <source>
        <strain evidence="10 11">DSM 101727</strain>
    </source>
</reference>
<keyword evidence="2" id="KW-1003">Cell membrane</keyword>
<feature type="compositionally biased region" description="Basic and acidic residues" evidence="8">
    <location>
        <begin position="23"/>
        <end position="39"/>
    </location>
</feature>
<evidence type="ECO:0000256" key="9">
    <source>
        <dbReference type="SAM" id="Phobius"/>
    </source>
</evidence>
<feature type="transmembrane region" description="Helical" evidence="9">
    <location>
        <begin position="323"/>
        <end position="346"/>
    </location>
</feature>
<dbReference type="InterPro" id="IPR016570">
    <property type="entry name" value="UCP010361"/>
</dbReference>
<protein>
    <submittedName>
        <fullName evidence="10">Putative membrane protein</fullName>
    </submittedName>
</protein>
<organism evidence="10 11">
    <name type="scientific">Herbihabitans rhizosphaerae</name>
    <dbReference type="NCBI Taxonomy" id="1872711"/>
    <lineage>
        <taxon>Bacteria</taxon>
        <taxon>Bacillati</taxon>
        <taxon>Actinomycetota</taxon>
        <taxon>Actinomycetes</taxon>
        <taxon>Pseudonocardiales</taxon>
        <taxon>Pseudonocardiaceae</taxon>
        <taxon>Herbihabitans</taxon>
    </lineage>
</organism>
<keyword evidence="5 9" id="KW-1133">Transmembrane helix</keyword>
<dbReference type="InterPro" id="IPR018584">
    <property type="entry name" value="GT87"/>
</dbReference>
<evidence type="ECO:0000313" key="11">
    <source>
        <dbReference type="Proteomes" id="UP000294257"/>
    </source>
</evidence>
<dbReference type="GO" id="GO:0016758">
    <property type="term" value="F:hexosyltransferase activity"/>
    <property type="evidence" value="ECO:0007669"/>
    <property type="project" value="InterPro"/>
</dbReference>
<evidence type="ECO:0000256" key="1">
    <source>
        <dbReference type="ARBA" id="ARBA00004651"/>
    </source>
</evidence>
<evidence type="ECO:0000256" key="2">
    <source>
        <dbReference type="ARBA" id="ARBA00022475"/>
    </source>
</evidence>